<dbReference type="EMBL" id="JBBNAG010000005">
    <property type="protein sequence ID" value="KAK9132223.1"/>
    <property type="molecule type" value="Genomic_DNA"/>
</dbReference>
<accession>A0AAP0JDZ8</accession>
<proteinExistence type="predicted"/>
<gene>
    <name evidence="2" type="ORF">Scep_011751</name>
    <name evidence="1" type="ORF">Scep_029862</name>
</gene>
<organism evidence="2 3">
    <name type="scientific">Stephania cephalantha</name>
    <dbReference type="NCBI Taxonomy" id="152367"/>
    <lineage>
        <taxon>Eukaryota</taxon>
        <taxon>Viridiplantae</taxon>
        <taxon>Streptophyta</taxon>
        <taxon>Embryophyta</taxon>
        <taxon>Tracheophyta</taxon>
        <taxon>Spermatophyta</taxon>
        <taxon>Magnoliopsida</taxon>
        <taxon>Ranunculales</taxon>
        <taxon>Menispermaceae</taxon>
        <taxon>Menispermoideae</taxon>
        <taxon>Cissampelideae</taxon>
        <taxon>Stephania</taxon>
    </lineage>
</organism>
<sequence length="76" mass="8813">MVSQPVVRIQLMMINTFLCPLSHTKVLTPKLPPHQSIFLFLKIAHMLEELPLLSSQCNQTSTYISYHTILKKIKDY</sequence>
<comment type="caution">
    <text evidence="2">The sequence shown here is derived from an EMBL/GenBank/DDBJ whole genome shotgun (WGS) entry which is preliminary data.</text>
</comment>
<reference evidence="2 3" key="1">
    <citation type="submission" date="2024-01" db="EMBL/GenBank/DDBJ databases">
        <title>Genome assemblies of Stephania.</title>
        <authorList>
            <person name="Yang L."/>
        </authorList>
    </citation>
    <scope>NUCLEOTIDE SEQUENCE [LARGE SCALE GENOMIC DNA]</scope>
    <source>
        <strain evidence="2">JXDWG</strain>
        <tissue evidence="2">Leaf</tissue>
    </source>
</reference>
<dbReference type="Proteomes" id="UP001419268">
    <property type="component" value="Unassembled WGS sequence"/>
</dbReference>
<evidence type="ECO:0000313" key="3">
    <source>
        <dbReference type="Proteomes" id="UP001419268"/>
    </source>
</evidence>
<evidence type="ECO:0000313" key="2">
    <source>
        <dbReference type="EMBL" id="KAK9132223.1"/>
    </source>
</evidence>
<protein>
    <submittedName>
        <fullName evidence="2">Uncharacterized protein</fullName>
    </submittedName>
</protein>
<keyword evidence="3" id="KW-1185">Reference proteome</keyword>
<evidence type="ECO:0000313" key="1">
    <source>
        <dbReference type="EMBL" id="KAK9083391.1"/>
    </source>
</evidence>
<name>A0AAP0JDZ8_9MAGN</name>
<dbReference type="AlphaFoldDB" id="A0AAP0JDZ8"/>
<dbReference type="EMBL" id="JBBNAG010000013">
    <property type="protein sequence ID" value="KAK9083391.1"/>
    <property type="molecule type" value="Genomic_DNA"/>
</dbReference>